<evidence type="ECO:0000256" key="1">
    <source>
        <dbReference type="SAM" id="MobiDB-lite"/>
    </source>
</evidence>
<accession>A0ABS6IQH3</accession>
<keyword evidence="3" id="KW-1185">Reference proteome</keyword>
<dbReference type="EMBL" id="JAHOPB010000002">
    <property type="protein sequence ID" value="MBU8876598.1"/>
    <property type="molecule type" value="Genomic_DNA"/>
</dbReference>
<gene>
    <name evidence="2" type="ORF">KQ910_22685</name>
</gene>
<dbReference type="RefSeq" id="WP_216965510.1">
    <property type="nucleotide sequence ID" value="NZ_JAHOPB010000002.1"/>
</dbReference>
<comment type="caution">
    <text evidence="2">The sequence shown here is derived from an EMBL/GenBank/DDBJ whole genome shotgun (WGS) entry which is preliminary data.</text>
</comment>
<name>A0ABS6IQH3_9HYPH</name>
<proteinExistence type="predicted"/>
<evidence type="ECO:0000313" key="3">
    <source>
        <dbReference type="Proteomes" id="UP000727907"/>
    </source>
</evidence>
<organism evidence="2 3">
    <name type="scientific">Reyranella humidisoli</name>
    <dbReference type="NCBI Taxonomy" id="2849149"/>
    <lineage>
        <taxon>Bacteria</taxon>
        <taxon>Pseudomonadati</taxon>
        <taxon>Pseudomonadota</taxon>
        <taxon>Alphaproteobacteria</taxon>
        <taxon>Hyphomicrobiales</taxon>
        <taxon>Reyranellaceae</taxon>
        <taxon>Reyranella</taxon>
    </lineage>
</organism>
<protein>
    <submittedName>
        <fullName evidence="2">Uncharacterized protein</fullName>
    </submittedName>
</protein>
<dbReference type="Proteomes" id="UP000727907">
    <property type="component" value="Unassembled WGS sequence"/>
</dbReference>
<evidence type="ECO:0000313" key="2">
    <source>
        <dbReference type="EMBL" id="MBU8876598.1"/>
    </source>
</evidence>
<reference evidence="2 3" key="1">
    <citation type="submission" date="2021-06" db="EMBL/GenBank/DDBJ databases">
        <authorList>
            <person name="Lee D.H."/>
        </authorList>
    </citation>
    <scope>NUCLEOTIDE SEQUENCE [LARGE SCALE GENOMIC DNA]</scope>
    <source>
        <strain evidence="2 3">MMS21-HV4-11</strain>
    </source>
</reference>
<feature type="region of interest" description="Disordered" evidence="1">
    <location>
        <begin position="86"/>
        <end position="106"/>
    </location>
</feature>
<sequence length="122" mass="13733">MQIRGFYEFGHTLDVLDTESHGFAPADVAHVDRFWTFGDMHDSSAGFVLQLRDGRHAYAEFQHWHGFEQDEDFRIDVEMLDGDALPTAPLRDPIPGDEPWPPGGWSGETAHLDRLLLQGDAG</sequence>